<dbReference type="RefSeq" id="WP_377558426.1">
    <property type="nucleotide sequence ID" value="NZ_JBHUHQ010000037.1"/>
</dbReference>
<protein>
    <recommendedName>
        <fullName evidence="3">DUF4825 domain-containing protein</fullName>
    </recommendedName>
</protein>
<sequence>MKKKIIGLLVATTIVIVITLAFNKLYIHKKFEQVVKQINEETLIEGIAVSTHFDNEIDMKTKYRIEDKEIVSSILNGFTHMELKRTKVNMNNLDYGMQVTTTNMDAGKRTQSFNLTFNDNYLTIVDFSGVRSYKIVNESEHLKVIESLRKNEDIDWVKF</sequence>
<evidence type="ECO:0000313" key="1">
    <source>
        <dbReference type="EMBL" id="MFD2046449.1"/>
    </source>
</evidence>
<accession>A0ABW4W3W9</accession>
<keyword evidence="2" id="KW-1185">Reference proteome</keyword>
<evidence type="ECO:0008006" key="3">
    <source>
        <dbReference type="Google" id="ProtNLM"/>
    </source>
</evidence>
<dbReference type="EMBL" id="JBHUHQ010000037">
    <property type="protein sequence ID" value="MFD2046449.1"/>
    <property type="molecule type" value="Genomic_DNA"/>
</dbReference>
<organism evidence="1 2">
    <name type="scientific">Ornithinibacillus salinisoli</name>
    <dbReference type="NCBI Taxonomy" id="1848459"/>
    <lineage>
        <taxon>Bacteria</taxon>
        <taxon>Bacillati</taxon>
        <taxon>Bacillota</taxon>
        <taxon>Bacilli</taxon>
        <taxon>Bacillales</taxon>
        <taxon>Bacillaceae</taxon>
        <taxon>Ornithinibacillus</taxon>
    </lineage>
</organism>
<proteinExistence type="predicted"/>
<reference evidence="2" key="1">
    <citation type="journal article" date="2019" name="Int. J. Syst. Evol. Microbiol.">
        <title>The Global Catalogue of Microorganisms (GCM) 10K type strain sequencing project: providing services to taxonomists for standard genome sequencing and annotation.</title>
        <authorList>
            <consortium name="The Broad Institute Genomics Platform"/>
            <consortium name="The Broad Institute Genome Sequencing Center for Infectious Disease"/>
            <person name="Wu L."/>
            <person name="Ma J."/>
        </authorList>
    </citation>
    <scope>NUCLEOTIDE SEQUENCE [LARGE SCALE GENOMIC DNA]</scope>
    <source>
        <strain evidence="2">R28</strain>
    </source>
</reference>
<evidence type="ECO:0000313" key="2">
    <source>
        <dbReference type="Proteomes" id="UP001597383"/>
    </source>
</evidence>
<gene>
    <name evidence="1" type="ORF">ACFSJF_19450</name>
</gene>
<comment type="caution">
    <text evidence="1">The sequence shown here is derived from an EMBL/GenBank/DDBJ whole genome shotgun (WGS) entry which is preliminary data.</text>
</comment>
<name>A0ABW4W3W9_9BACI</name>
<dbReference type="Proteomes" id="UP001597383">
    <property type="component" value="Unassembled WGS sequence"/>
</dbReference>